<comment type="caution">
    <text evidence="3">The sequence shown here is derived from an EMBL/GenBank/DDBJ whole genome shotgun (WGS) entry which is preliminary data.</text>
</comment>
<dbReference type="InterPro" id="IPR000330">
    <property type="entry name" value="SNF2_N"/>
</dbReference>
<feature type="domain" description="SNF2 N-terminal" evidence="2">
    <location>
        <begin position="2"/>
        <end position="61"/>
    </location>
</feature>
<dbReference type="Proteomes" id="UP000585474">
    <property type="component" value="Unassembled WGS sequence"/>
</dbReference>
<dbReference type="GO" id="GO:0005634">
    <property type="term" value="C:nucleus"/>
    <property type="evidence" value="ECO:0007669"/>
    <property type="project" value="TreeGrafter"/>
</dbReference>
<name>A0A7J0GBZ2_9ERIC</name>
<accession>A0A7J0GBZ2</accession>
<dbReference type="SUPFAM" id="SSF52540">
    <property type="entry name" value="P-loop containing nucleoside triphosphate hydrolases"/>
    <property type="match status" value="1"/>
</dbReference>
<dbReference type="GO" id="GO:0005524">
    <property type="term" value="F:ATP binding"/>
    <property type="evidence" value="ECO:0007669"/>
    <property type="project" value="InterPro"/>
</dbReference>
<protein>
    <submittedName>
        <fullName evidence="3">Chromatin remodeling factor CHD3</fullName>
    </submittedName>
</protein>
<gene>
    <name evidence="3" type="ORF">Acr_20g0001170</name>
</gene>
<dbReference type="Pfam" id="PF00176">
    <property type="entry name" value="SNF2-rel_dom"/>
    <property type="match status" value="1"/>
</dbReference>
<dbReference type="Gene3D" id="3.40.50.300">
    <property type="entry name" value="P-loop containing nucleotide triphosphate hydrolases"/>
    <property type="match status" value="1"/>
</dbReference>
<dbReference type="InterPro" id="IPR027417">
    <property type="entry name" value="P-loop_NTPase"/>
</dbReference>
<dbReference type="EMBL" id="BJWL01000020">
    <property type="protein sequence ID" value="GFZ08309.1"/>
    <property type="molecule type" value="Genomic_DNA"/>
</dbReference>
<dbReference type="GO" id="GO:0042393">
    <property type="term" value="F:histone binding"/>
    <property type="evidence" value="ECO:0007669"/>
    <property type="project" value="TreeGrafter"/>
</dbReference>
<organism evidence="3 4">
    <name type="scientific">Actinidia rufa</name>
    <dbReference type="NCBI Taxonomy" id="165716"/>
    <lineage>
        <taxon>Eukaryota</taxon>
        <taxon>Viridiplantae</taxon>
        <taxon>Streptophyta</taxon>
        <taxon>Embryophyta</taxon>
        <taxon>Tracheophyta</taxon>
        <taxon>Spermatophyta</taxon>
        <taxon>Magnoliopsida</taxon>
        <taxon>eudicotyledons</taxon>
        <taxon>Gunneridae</taxon>
        <taxon>Pentapetalae</taxon>
        <taxon>asterids</taxon>
        <taxon>Ericales</taxon>
        <taxon>Actinidiaceae</taxon>
        <taxon>Actinidia</taxon>
    </lineage>
</organism>
<dbReference type="PANTHER" id="PTHR45623:SF17">
    <property type="entry name" value="CHROMODOMAIN-HELICASE-DNA-BINDING PROTEIN 3-RELATED"/>
    <property type="match status" value="1"/>
</dbReference>
<dbReference type="GO" id="GO:0016887">
    <property type="term" value="F:ATP hydrolysis activity"/>
    <property type="evidence" value="ECO:0007669"/>
    <property type="project" value="TreeGrafter"/>
</dbReference>
<reference evidence="3 4" key="1">
    <citation type="submission" date="2019-07" db="EMBL/GenBank/DDBJ databases">
        <title>De Novo Assembly of kiwifruit Actinidia rufa.</title>
        <authorList>
            <person name="Sugita-Konishi S."/>
            <person name="Sato K."/>
            <person name="Mori E."/>
            <person name="Abe Y."/>
            <person name="Kisaki G."/>
            <person name="Hamano K."/>
            <person name="Suezawa K."/>
            <person name="Otani M."/>
            <person name="Fukuda T."/>
            <person name="Manabe T."/>
            <person name="Gomi K."/>
            <person name="Tabuchi M."/>
            <person name="Akimitsu K."/>
            <person name="Kataoka I."/>
        </authorList>
    </citation>
    <scope>NUCLEOTIDE SEQUENCE [LARGE SCALE GENOMIC DNA]</scope>
    <source>
        <strain evidence="4">cv. Fuchu</strain>
    </source>
</reference>
<dbReference type="GO" id="GO:0003677">
    <property type="term" value="F:DNA binding"/>
    <property type="evidence" value="ECO:0007669"/>
    <property type="project" value="TreeGrafter"/>
</dbReference>
<evidence type="ECO:0000313" key="4">
    <source>
        <dbReference type="Proteomes" id="UP000585474"/>
    </source>
</evidence>
<evidence type="ECO:0000259" key="2">
    <source>
        <dbReference type="Pfam" id="PF00176"/>
    </source>
</evidence>
<dbReference type="GO" id="GO:0000785">
    <property type="term" value="C:chromatin"/>
    <property type="evidence" value="ECO:0007669"/>
    <property type="project" value="TreeGrafter"/>
</dbReference>
<sequence>MKELPPKKVLILRVELSSKQKEYYKAILTRNYEILIRKGGAQISLIIVVMELRKLYCHAYMLEGVEPNIADANEAFDLARVSFGFIQMVCAEDGDLSGLEDVSSDGEDDTYEAELTVKQLCLEYQLEGGLIKRKPVVRFLNSAEPLPLMEGEADHLEFGFGEYDWAESALQLKQKT</sequence>
<dbReference type="GO" id="GO:0003682">
    <property type="term" value="F:chromatin binding"/>
    <property type="evidence" value="ECO:0007669"/>
    <property type="project" value="TreeGrafter"/>
</dbReference>
<evidence type="ECO:0000256" key="1">
    <source>
        <dbReference type="ARBA" id="ARBA00023242"/>
    </source>
</evidence>
<keyword evidence="4" id="KW-1185">Reference proteome</keyword>
<proteinExistence type="predicted"/>
<dbReference type="GO" id="GO:0140658">
    <property type="term" value="F:ATP-dependent chromatin remodeler activity"/>
    <property type="evidence" value="ECO:0007669"/>
    <property type="project" value="TreeGrafter"/>
</dbReference>
<dbReference type="AlphaFoldDB" id="A0A7J0GBZ2"/>
<evidence type="ECO:0000313" key="3">
    <source>
        <dbReference type="EMBL" id="GFZ08309.1"/>
    </source>
</evidence>
<dbReference type="OrthoDB" id="1738433at2759"/>
<keyword evidence="1" id="KW-0539">Nucleus</keyword>
<dbReference type="PANTHER" id="PTHR45623">
    <property type="entry name" value="CHROMODOMAIN-HELICASE-DNA-BINDING PROTEIN 3-RELATED-RELATED"/>
    <property type="match status" value="1"/>
</dbReference>